<gene>
    <name evidence="2" type="ORF">M1L60_24645</name>
</gene>
<name>A0ABT1DVW0_9ACTN</name>
<reference evidence="2 3" key="1">
    <citation type="submission" date="2022-06" db="EMBL/GenBank/DDBJ databases">
        <title>New Species of the Genus Actinoplanes, ActinopZanes ferrugineus.</title>
        <authorList>
            <person name="Ding P."/>
        </authorList>
    </citation>
    <scope>NUCLEOTIDE SEQUENCE [LARGE SCALE GENOMIC DNA]</scope>
    <source>
        <strain evidence="2 3">TRM88003</strain>
    </source>
</reference>
<accession>A0ABT1DVW0</accession>
<dbReference type="Proteomes" id="UP001523369">
    <property type="component" value="Unassembled WGS sequence"/>
</dbReference>
<keyword evidence="1" id="KW-0812">Transmembrane</keyword>
<evidence type="ECO:0000313" key="2">
    <source>
        <dbReference type="EMBL" id="MCO8273791.1"/>
    </source>
</evidence>
<sequence length="314" mass="33853">MMDDLEERLARSMHGAALDAPPDANLLSQVHRRSGRYRRRRLAVQLSGLAAALVVGLPTVAVLVHRSGSVVPAAPRPAATPVQLVPGFPNPVFPYALPPADGMRAPVATLEPGKRIAFFEATDLRRQADTTVTVTSTEPVFTTAATEAPVQVRGRSGRLRTVDAEPAKQYVLYWPEGPDRWLQLATDDTYTREKVVALADSLTSAAIPVLPPFELDHSPAGLTPDTITASTMSFDDGDFSVVLRRAYPLPSTTGQVAGDDARLTREADGVRLDIAVSNWDAVLQITVRSPLAITDSDLLRFAAGVHILDRSNPR</sequence>
<dbReference type="EMBL" id="JAMYJR010000027">
    <property type="protein sequence ID" value="MCO8273791.1"/>
    <property type="molecule type" value="Genomic_DNA"/>
</dbReference>
<keyword evidence="3" id="KW-1185">Reference proteome</keyword>
<proteinExistence type="predicted"/>
<evidence type="ECO:0000313" key="3">
    <source>
        <dbReference type="Proteomes" id="UP001523369"/>
    </source>
</evidence>
<keyword evidence="1" id="KW-0472">Membrane</keyword>
<evidence type="ECO:0000256" key="1">
    <source>
        <dbReference type="SAM" id="Phobius"/>
    </source>
</evidence>
<feature type="transmembrane region" description="Helical" evidence="1">
    <location>
        <begin position="42"/>
        <end position="64"/>
    </location>
</feature>
<comment type="caution">
    <text evidence="2">The sequence shown here is derived from an EMBL/GenBank/DDBJ whole genome shotgun (WGS) entry which is preliminary data.</text>
</comment>
<organism evidence="2 3">
    <name type="scientific">Paractinoplanes aksuensis</name>
    <dbReference type="NCBI Taxonomy" id="2939490"/>
    <lineage>
        <taxon>Bacteria</taxon>
        <taxon>Bacillati</taxon>
        <taxon>Actinomycetota</taxon>
        <taxon>Actinomycetes</taxon>
        <taxon>Micromonosporales</taxon>
        <taxon>Micromonosporaceae</taxon>
        <taxon>Paractinoplanes</taxon>
    </lineage>
</organism>
<keyword evidence="1" id="KW-1133">Transmembrane helix</keyword>
<protein>
    <submittedName>
        <fullName evidence="2">Uncharacterized protein</fullName>
    </submittedName>
</protein>
<dbReference type="RefSeq" id="WP_253239870.1">
    <property type="nucleotide sequence ID" value="NZ_JAMYJR010000027.1"/>
</dbReference>